<name>A0A7I8VKP2_9ANNE</name>
<dbReference type="GO" id="GO:0008139">
    <property type="term" value="F:nuclear localization sequence binding"/>
    <property type="evidence" value="ECO:0007669"/>
    <property type="project" value="InterPro"/>
</dbReference>
<dbReference type="InterPro" id="IPR024882">
    <property type="entry name" value="NUP58/p45/49"/>
</dbReference>
<dbReference type="Gene3D" id="6.10.140.1350">
    <property type="match status" value="1"/>
</dbReference>
<keyword evidence="2" id="KW-0813">Transport</keyword>
<dbReference type="Pfam" id="PF15967">
    <property type="entry name" value="Nucleoporin_FG2"/>
    <property type="match status" value="1"/>
</dbReference>
<keyword evidence="3" id="KW-0509">mRNA transport</keyword>
<keyword evidence="6" id="KW-0906">Nuclear pore complex</keyword>
<reference evidence="8 9" key="1">
    <citation type="submission" date="2020-08" db="EMBL/GenBank/DDBJ databases">
        <authorList>
            <person name="Hejnol A."/>
        </authorList>
    </citation>
    <scope>NUCLEOTIDE SEQUENCE [LARGE SCALE GENOMIC DNA]</scope>
</reference>
<evidence type="ECO:0000256" key="4">
    <source>
        <dbReference type="ARBA" id="ARBA00022927"/>
    </source>
</evidence>
<dbReference type="OrthoDB" id="2538017at2759"/>
<evidence type="ECO:0000256" key="6">
    <source>
        <dbReference type="ARBA" id="ARBA00023132"/>
    </source>
</evidence>
<evidence type="ECO:0000313" key="8">
    <source>
        <dbReference type="EMBL" id="CAD5116268.1"/>
    </source>
</evidence>
<evidence type="ECO:0000256" key="5">
    <source>
        <dbReference type="ARBA" id="ARBA00023010"/>
    </source>
</evidence>
<dbReference type="Proteomes" id="UP000549394">
    <property type="component" value="Unassembled WGS sequence"/>
</dbReference>
<dbReference type="AlphaFoldDB" id="A0A7I8VKP2"/>
<keyword evidence="9" id="KW-1185">Reference proteome</keyword>
<dbReference type="GO" id="GO:0015031">
    <property type="term" value="P:protein transport"/>
    <property type="evidence" value="ECO:0007669"/>
    <property type="project" value="UniProtKB-KW"/>
</dbReference>
<keyword evidence="7" id="KW-0539">Nucleus</keyword>
<dbReference type="GO" id="GO:0017056">
    <property type="term" value="F:structural constituent of nuclear pore"/>
    <property type="evidence" value="ECO:0007669"/>
    <property type="project" value="InterPro"/>
</dbReference>
<keyword evidence="5" id="KW-0811">Translocation</keyword>
<dbReference type="PANTHER" id="PTHR13437:SF2">
    <property type="entry name" value="NUCLEOPORIN P58_P45"/>
    <property type="match status" value="1"/>
</dbReference>
<dbReference type="PANTHER" id="PTHR13437">
    <property type="entry name" value="NUCLEOPORIN P58/P45 NUCLEOPORIN-LIKE PROTEIN 1"/>
    <property type="match status" value="1"/>
</dbReference>
<evidence type="ECO:0000256" key="2">
    <source>
        <dbReference type="ARBA" id="ARBA00022448"/>
    </source>
</evidence>
<keyword evidence="4" id="KW-0653">Protein transport</keyword>
<evidence type="ECO:0000256" key="3">
    <source>
        <dbReference type="ARBA" id="ARBA00022816"/>
    </source>
</evidence>
<protein>
    <submittedName>
        <fullName evidence="8">DgyrCDS5175</fullName>
    </submittedName>
</protein>
<comment type="subcellular location">
    <subcellularLocation>
        <location evidence="1">Nucleus</location>
        <location evidence="1">Nuclear pore complex</location>
    </subcellularLocation>
</comment>
<dbReference type="GO" id="GO:0005643">
    <property type="term" value="C:nuclear pore"/>
    <property type="evidence" value="ECO:0007669"/>
    <property type="project" value="UniProtKB-SubCell"/>
</dbReference>
<gene>
    <name evidence="8" type="ORF">DGYR_LOCUS4906</name>
</gene>
<sequence length="305" mass="34679">MPQNSTTLSLKYLRRVQSLDVGEKSGSYLESGSTTDRPLTMSSLMNSTPSKPSVTTQNTVNSKVTLPTSNSISNSTVENTVPNKNVIMSTPVMNTQKNVGLGGKDLKTISNIQTPKNPLAENIPEQIRRSIEDFKEFIRKEKKAKMEISQNYSKFSGKFVSDIVSVRTKLTTMTSKLNHNKRNTEILKQEAIEEFSNIKQLKYTVSLPKDYPYFCTITNAYFENFLDKCDKTLIVYQNQIDEICHRLLNKPLDVSLTANDLMEIMLRVHQSFVFVASELQISHANVESIKHQFSEYFDENSNKHI</sequence>
<organism evidence="8 9">
    <name type="scientific">Dimorphilus gyrociliatus</name>
    <dbReference type="NCBI Taxonomy" id="2664684"/>
    <lineage>
        <taxon>Eukaryota</taxon>
        <taxon>Metazoa</taxon>
        <taxon>Spiralia</taxon>
        <taxon>Lophotrochozoa</taxon>
        <taxon>Annelida</taxon>
        <taxon>Polychaeta</taxon>
        <taxon>Polychaeta incertae sedis</taxon>
        <taxon>Dinophilidae</taxon>
        <taxon>Dimorphilus</taxon>
    </lineage>
</organism>
<dbReference type="GO" id="GO:0051028">
    <property type="term" value="P:mRNA transport"/>
    <property type="evidence" value="ECO:0007669"/>
    <property type="project" value="UniProtKB-KW"/>
</dbReference>
<dbReference type="EMBL" id="CAJFCJ010000006">
    <property type="protein sequence ID" value="CAD5116268.1"/>
    <property type="molecule type" value="Genomic_DNA"/>
</dbReference>
<evidence type="ECO:0000256" key="7">
    <source>
        <dbReference type="ARBA" id="ARBA00023242"/>
    </source>
</evidence>
<evidence type="ECO:0000256" key="1">
    <source>
        <dbReference type="ARBA" id="ARBA00004567"/>
    </source>
</evidence>
<evidence type="ECO:0000313" key="9">
    <source>
        <dbReference type="Proteomes" id="UP000549394"/>
    </source>
</evidence>
<comment type="caution">
    <text evidence="8">The sequence shown here is derived from an EMBL/GenBank/DDBJ whole genome shotgun (WGS) entry which is preliminary data.</text>
</comment>
<proteinExistence type="predicted"/>
<accession>A0A7I8VKP2</accession>